<protein>
    <submittedName>
        <fullName evidence="8">Uncharacterized protein</fullName>
    </submittedName>
</protein>
<keyword evidence="6" id="KW-1015">Disulfide bond</keyword>
<gene>
    <name evidence="8" type="ORF">AK812_SmicGene11063</name>
</gene>
<evidence type="ECO:0000256" key="1">
    <source>
        <dbReference type="ARBA" id="ARBA00009547"/>
    </source>
</evidence>
<dbReference type="EMBL" id="LSRX01000177">
    <property type="protein sequence ID" value="OLQ05709.1"/>
    <property type="molecule type" value="Genomic_DNA"/>
</dbReference>
<proteinExistence type="inferred from homology"/>
<keyword evidence="2" id="KW-0540">Nuclease</keyword>
<dbReference type="GO" id="GO:0003676">
    <property type="term" value="F:nucleic acid binding"/>
    <property type="evidence" value="ECO:0007669"/>
    <property type="project" value="InterPro"/>
</dbReference>
<dbReference type="AlphaFoldDB" id="A0A1Q9EE69"/>
<dbReference type="Pfam" id="PF02265">
    <property type="entry name" value="S1-P1_nuclease"/>
    <property type="match status" value="1"/>
</dbReference>
<dbReference type="SUPFAM" id="SSF48537">
    <property type="entry name" value="Phospholipase C/P1 nuclease"/>
    <property type="match status" value="1"/>
</dbReference>
<evidence type="ECO:0000313" key="8">
    <source>
        <dbReference type="EMBL" id="OLQ05709.1"/>
    </source>
</evidence>
<dbReference type="OMA" id="ESAKFMC"/>
<evidence type="ECO:0000256" key="2">
    <source>
        <dbReference type="ARBA" id="ARBA00022722"/>
    </source>
</evidence>
<dbReference type="OrthoDB" id="441446at2759"/>
<evidence type="ECO:0000313" key="9">
    <source>
        <dbReference type="Proteomes" id="UP000186817"/>
    </source>
</evidence>
<dbReference type="Proteomes" id="UP000186817">
    <property type="component" value="Unassembled WGS sequence"/>
</dbReference>
<dbReference type="InterPro" id="IPR008947">
    <property type="entry name" value="PLipase_C/P1_nuclease_dom_sf"/>
</dbReference>
<dbReference type="Gene3D" id="1.10.575.10">
    <property type="entry name" value="P1 Nuclease"/>
    <property type="match status" value="1"/>
</dbReference>
<reference evidence="8 9" key="1">
    <citation type="submission" date="2016-02" db="EMBL/GenBank/DDBJ databases">
        <title>Genome analysis of coral dinoflagellate symbionts highlights evolutionary adaptations to a symbiotic lifestyle.</title>
        <authorList>
            <person name="Aranda M."/>
            <person name="Li Y."/>
            <person name="Liew Y.J."/>
            <person name="Baumgarten S."/>
            <person name="Simakov O."/>
            <person name="Wilson M."/>
            <person name="Piel J."/>
            <person name="Ashoor H."/>
            <person name="Bougouffa S."/>
            <person name="Bajic V.B."/>
            <person name="Ryu T."/>
            <person name="Ravasi T."/>
            <person name="Bayer T."/>
            <person name="Micklem G."/>
            <person name="Kim H."/>
            <person name="Bhak J."/>
            <person name="Lajeunesse T.C."/>
            <person name="Voolstra C.R."/>
        </authorList>
    </citation>
    <scope>NUCLEOTIDE SEQUENCE [LARGE SCALE GENOMIC DNA]</scope>
    <source>
        <strain evidence="8 9">CCMP2467</strain>
    </source>
</reference>
<keyword evidence="4" id="KW-0255">Endonuclease</keyword>
<keyword evidence="9" id="KW-1185">Reference proteome</keyword>
<evidence type="ECO:0000256" key="7">
    <source>
        <dbReference type="ARBA" id="ARBA00023180"/>
    </source>
</evidence>
<dbReference type="InterPro" id="IPR003154">
    <property type="entry name" value="S1/P1nuclease"/>
</dbReference>
<comment type="similarity">
    <text evidence="1">Belongs to the nuclease type I family.</text>
</comment>
<evidence type="ECO:0000256" key="4">
    <source>
        <dbReference type="ARBA" id="ARBA00022759"/>
    </source>
</evidence>
<dbReference type="GO" id="GO:0006308">
    <property type="term" value="P:DNA catabolic process"/>
    <property type="evidence" value="ECO:0007669"/>
    <property type="project" value="InterPro"/>
</dbReference>
<dbReference type="GO" id="GO:0004519">
    <property type="term" value="F:endonuclease activity"/>
    <property type="evidence" value="ECO:0007669"/>
    <property type="project" value="UniProtKB-KW"/>
</dbReference>
<organism evidence="8 9">
    <name type="scientific">Symbiodinium microadriaticum</name>
    <name type="common">Dinoflagellate</name>
    <name type="synonym">Zooxanthella microadriatica</name>
    <dbReference type="NCBI Taxonomy" id="2951"/>
    <lineage>
        <taxon>Eukaryota</taxon>
        <taxon>Sar</taxon>
        <taxon>Alveolata</taxon>
        <taxon>Dinophyceae</taxon>
        <taxon>Suessiales</taxon>
        <taxon>Symbiodiniaceae</taxon>
        <taxon>Symbiodinium</taxon>
    </lineage>
</organism>
<comment type="caution">
    <text evidence="8">The sequence shown here is derived from an EMBL/GenBank/DDBJ whole genome shotgun (WGS) entry which is preliminary data.</text>
</comment>
<accession>A0A1Q9EE69</accession>
<name>A0A1Q9EE69_SYMMI</name>
<evidence type="ECO:0000256" key="6">
    <source>
        <dbReference type="ARBA" id="ARBA00023157"/>
    </source>
</evidence>
<dbReference type="GO" id="GO:0046872">
    <property type="term" value="F:metal ion binding"/>
    <property type="evidence" value="ECO:0007669"/>
    <property type="project" value="UniProtKB-KW"/>
</dbReference>
<keyword evidence="5" id="KW-0378">Hydrolase</keyword>
<dbReference type="GO" id="GO:0016788">
    <property type="term" value="F:hydrolase activity, acting on ester bonds"/>
    <property type="evidence" value="ECO:0007669"/>
    <property type="project" value="InterPro"/>
</dbReference>
<keyword evidence="7" id="KW-0325">Glycoprotein</keyword>
<evidence type="ECO:0000256" key="3">
    <source>
        <dbReference type="ARBA" id="ARBA00022723"/>
    </source>
</evidence>
<evidence type="ECO:0000256" key="5">
    <source>
        <dbReference type="ARBA" id="ARBA00022801"/>
    </source>
</evidence>
<keyword evidence="3" id="KW-0479">Metal-binding</keyword>
<sequence>MLPIVSIVVTPKRNYNGGYRCMVKGILYFYGRLTGKDLVELKWPGSRPDGVKLTDADCVKYLINLMGDMAQPMHFGTAETDMGRNITVLFRGKTTNLYAVIKDSPGFWWGGWTHVQRTRVELLASNFREGRYEKDSEQFKQEHETLLKRWADESAKFMCESVYRNPVTGKQILEELDSNGVFRISDELFEAWKREMLSKMLGQLKAGTAVSHLEGEEEEEEDKLGPGGKKNECRYWSMGALWYRCQ</sequence>